<accession>W9GQG4</accession>
<dbReference type="InterPro" id="IPR004484">
    <property type="entry name" value="CbiA/CobB_synth"/>
</dbReference>
<dbReference type="AlphaFoldDB" id="W9GQG4"/>
<keyword evidence="2 7" id="KW-0436">Ligase</keyword>
<dbReference type="GO" id="GO:0005524">
    <property type="term" value="F:ATP binding"/>
    <property type="evidence" value="ECO:0007669"/>
    <property type="project" value="UniProtKB-UniRule"/>
</dbReference>
<dbReference type="Gene3D" id="3.40.640.10">
    <property type="entry name" value="Type I PLP-dependent aspartate aminotransferase-like (Major domain)"/>
    <property type="match status" value="1"/>
</dbReference>
<keyword evidence="6 7" id="KW-0315">Glutamine amidotransferase</keyword>
<dbReference type="InterPro" id="IPR029062">
    <property type="entry name" value="Class_I_gatase-like"/>
</dbReference>
<evidence type="ECO:0000259" key="10">
    <source>
        <dbReference type="Pfam" id="PF07685"/>
    </source>
</evidence>
<keyword evidence="3 7" id="KW-0547">Nucleotide-binding</keyword>
<dbReference type="InterPro" id="IPR027417">
    <property type="entry name" value="P-loop_NTPase"/>
</dbReference>
<organism evidence="11 12">
    <name type="scientific">Intrasporangium chromatireducens Q5-1</name>
    <dbReference type="NCBI Taxonomy" id="584657"/>
    <lineage>
        <taxon>Bacteria</taxon>
        <taxon>Bacillati</taxon>
        <taxon>Actinomycetota</taxon>
        <taxon>Actinomycetes</taxon>
        <taxon>Micrococcales</taxon>
        <taxon>Intrasporangiaceae</taxon>
        <taxon>Intrasporangium</taxon>
    </lineage>
</organism>
<reference evidence="12" key="1">
    <citation type="submission" date="2013-08" db="EMBL/GenBank/DDBJ databases">
        <title>Intrasporangium oryzae NRRL B-24470.</title>
        <authorList>
            <person name="Liu H."/>
            <person name="Wang G."/>
        </authorList>
    </citation>
    <scope>NUCLEOTIDE SEQUENCE [LARGE SCALE GENOMIC DNA]</scope>
    <source>
        <strain evidence="12">Q5-1</strain>
    </source>
</reference>
<feature type="domain" description="CobB/CobQ-like glutamine amidotransferase" evidence="10">
    <location>
        <begin position="270"/>
        <end position="460"/>
    </location>
</feature>
<keyword evidence="4 7" id="KW-0067">ATP-binding</keyword>
<comment type="cofactor">
    <cofactor evidence="1 7">
        <name>Mg(2+)</name>
        <dbReference type="ChEBI" id="CHEBI:18420"/>
    </cofactor>
</comment>
<feature type="site" description="Increases nucleophilicity of active site Cys" evidence="7">
    <location>
        <position position="455"/>
    </location>
</feature>
<evidence type="ECO:0000256" key="6">
    <source>
        <dbReference type="ARBA" id="ARBA00022962"/>
    </source>
</evidence>
<dbReference type="Gene3D" id="3.90.1150.10">
    <property type="entry name" value="Aspartate Aminotransferase, domain 1"/>
    <property type="match status" value="1"/>
</dbReference>
<evidence type="ECO:0000256" key="5">
    <source>
        <dbReference type="ARBA" id="ARBA00022842"/>
    </source>
</evidence>
<protein>
    <recommendedName>
        <fullName evidence="7">Hydrogenobyrinate a,c-diamide synthase</fullName>
        <ecNumber evidence="7">6.3.5.9</ecNumber>
    </recommendedName>
    <alternativeName>
        <fullName evidence="7">Hydrogenobyrinic acid a,c-diamide synthase</fullName>
    </alternativeName>
</protein>
<evidence type="ECO:0000256" key="3">
    <source>
        <dbReference type="ARBA" id="ARBA00022741"/>
    </source>
</evidence>
<dbReference type="RefSeq" id="WP_240474213.1">
    <property type="nucleotide sequence ID" value="NZ_AWQS01000023.1"/>
</dbReference>
<dbReference type="PROSITE" id="PS51274">
    <property type="entry name" value="GATASE_COBBQ"/>
    <property type="match status" value="1"/>
</dbReference>
<evidence type="ECO:0000313" key="12">
    <source>
        <dbReference type="Proteomes" id="UP000019494"/>
    </source>
</evidence>
<keyword evidence="5 7" id="KW-0460">Magnesium</keyword>
<proteinExistence type="inferred from homology"/>
<dbReference type="Pfam" id="PF01656">
    <property type="entry name" value="CbiA"/>
    <property type="match status" value="1"/>
</dbReference>
<dbReference type="Pfam" id="PF00155">
    <property type="entry name" value="Aminotran_1_2"/>
    <property type="match status" value="1"/>
</dbReference>
<dbReference type="EC" id="6.3.5.9" evidence="7"/>
<evidence type="ECO:0000259" key="8">
    <source>
        <dbReference type="Pfam" id="PF00155"/>
    </source>
</evidence>
<comment type="miscellaneous">
    <text evidence="7">The a and c carboxylates of hydrogenobyrinate are activated for nucleophilic attack via formation of a phosphorylated intermediate by ATP. CobB catalyzes first the amidation of the c-carboxylate, and then that of the a-carboxylate.</text>
</comment>
<name>W9GQG4_9MICO</name>
<comment type="similarity">
    <text evidence="7">Belongs to the CobB/CbiA family.</text>
</comment>
<dbReference type="CDD" id="cd03130">
    <property type="entry name" value="GATase1_CobB"/>
    <property type="match status" value="1"/>
</dbReference>
<dbReference type="GO" id="GO:0030170">
    <property type="term" value="F:pyridoxal phosphate binding"/>
    <property type="evidence" value="ECO:0007669"/>
    <property type="project" value="InterPro"/>
</dbReference>
<dbReference type="EMBL" id="AWQS01000023">
    <property type="protein sequence ID" value="EWT07043.1"/>
    <property type="molecule type" value="Genomic_DNA"/>
</dbReference>
<dbReference type="InterPro" id="IPR004839">
    <property type="entry name" value="Aminotransferase_I/II_large"/>
</dbReference>
<comment type="catalytic activity">
    <reaction evidence="7">
        <text>hydrogenobyrinate + 2 L-glutamine + 2 ATP + 2 H2O = hydrogenobyrinate a,c-diamide + 2 L-glutamate + 2 ADP + 2 phosphate + 2 H(+)</text>
        <dbReference type="Rhea" id="RHEA:12544"/>
        <dbReference type="ChEBI" id="CHEBI:15377"/>
        <dbReference type="ChEBI" id="CHEBI:15378"/>
        <dbReference type="ChEBI" id="CHEBI:29985"/>
        <dbReference type="ChEBI" id="CHEBI:30616"/>
        <dbReference type="ChEBI" id="CHEBI:43474"/>
        <dbReference type="ChEBI" id="CHEBI:58359"/>
        <dbReference type="ChEBI" id="CHEBI:77873"/>
        <dbReference type="ChEBI" id="CHEBI:77874"/>
        <dbReference type="ChEBI" id="CHEBI:456216"/>
        <dbReference type="EC" id="6.3.5.9"/>
    </reaction>
</comment>
<dbReference type="CDD" id="cd00609">
    <property type="entry name" value="AAT_like"/>
    <property type="match status" value="1"/>
</dbReference>
<dbReference type="GO" id="GO:0042242">
    <property type="term" value="F:cobyrinic acid a,c-diamide synthase activity"/>
    <property type="evidence" value="ECO:0007669"/>
    <property type="project" value="InterPro"/>
</dbReference>
<dbReference type="Proteomes" id="UP000019494">
    <property type="component" value="Unassembled WGS sequence"/>
</dbReference>
<dbReference type="InterPro" id="IPR004838">
    <property type="entry name" value="NHTrfase_class1_PyrdxlP-BS"/>
</dbReference>
<dbReference type="InterPro" id="IPR015424">
    <property type="entry name" value="PyrdxlP-dep_Trfase"/>
</dbReference>
<dbReference type="InterPro" id="IPR015422">
    <property type="entry name" value="PyrdxlP-dep_Trfase_small"/>
</dbReference>
<dbReference type="HAMAP" id="MF_00027">
    <property type="entry name" value="CobB_CbiA"/>
    <property type="match status" value="1"/>
</dbReference>
<dbReference type="UniPathway" id="UPA00148">
    <property type="reaction ID" value="UER00220"/>
</dbReference>
<comment type="pathway">
    <text evidence="7">Cofactor biosynthesis; adenosylcobalamin biosynthesis; cob(II)yrinate a,c-diamide from precorrin-2 (aerobic route): step 9/10.</text>
</comment>
<evidence type="ECO:0000256" key="1">
    <source>
        <dbReference type="ARBA" id="ARBA00001946"/>
    </source>
</evidence>
<dbReference type="GO" id="GO:0009236">
    <property type="term" value="P:cobalamin biosynthetic process"/>
    <property type="evidence" value="ECO:0007669"/>
    <property type="project" value="UniProtKB-UniRule"/>
</dbReference>
<comment type="domain">
    <text evidence="7">Comprises of two domains. The C-terminal domain contains the binding site for glutamine and catalyzes the hydrolysis of this substrate to glutamate and ammonia. The N-terminal domain is anticipated to bind ATP and hydrogenobyrinate and catalyzes the ultimate synthesis of the diamide product. The ammonia produced via the glutaminase domain is probably translocated to the adjacent domain via a molecular tunnel, where it reacts with an activated intermediate.</text>
</comment>
<dbReference type="Gene3D" id="3.40.50.300">
    <property type="entry name" value="P-loop containing nucleotide triphosphate hydrolases"/>
    <property type="match status" value="1"/>
</dbReference>
<evidence type="ECO:0000256" key="7">
    <source>
        <dbReference type="HAMAP-Rule" id="MF_00027"/>
    </source>
</evidence>
<dbReference type="Gene3D" id="3.40.50.880">
    <property type="match status" value="1"/>
</dbReference>
<sequence>MVVAAAASGHGKTTVSTGLMAALTARGLRVAGAKVGPDYIDPGYHSLATGRPGRNLDPWLCGVERISPLLLHGARTPEPADVAVIEGVMGLFDGRIGGDGFASTAHVAAVTRSPVLLVLDVSHLSRTAGALVSGLAHHDPAIRVGGVVLNRVGSARHEEEVRRAVEGTGIPVLGSVPRDAGIEAPSRHLGLVPAAERDEAAAMVRRLGEHIAAHVDLDAVLGLAHSAEPLTEQPWEPADFVTPPDDARRPVVAVAGGRAFTFRYAETEELLCAAGLTPVVFDPLTAPSLPEGTAGLYLGGGFPEVHAVELAANEQLRRQIRAAIEAGMPTVAECAGMLYLCQSVDGRPMVGALPATAEMGPRLSLGYRTASTAVPSVLGPAGTTVTGHEFHRTQMTFPGSPAGPSVQSGSRHVSQLAPSTGAHRVPGWLLDERPDGIALDPAGTGTATVHASYLHTHWAGHPGLAQSFADAVHAHATRSTLDLAHHGDQDLAEGLVDLAVNVRRSAPPTWLADAIAATISSLGAYPQDEGARAAIAERHGVGVESVLPTSGGAEAFTLIARALTPREPLVVHPQFTEPEAALRAAGHRPVRHVLDRRAGFRLDASAVPGSPDLVMLGNPTNPTGVLHSRESLDRLRRPGRILVVDEAFMDAVPGEPESMLATDLTGMLVLRSLTKTWGLAGLRAGYVVGDPSLIARLRAVQPPWSVSTPALAAMVACSSPSAVADAAAEAVVIDSHRASLVAALIAAGLPPVPGSRAPFVLVDTSALSSVSVRQALAARGFAVRRGETFPGLGPTWIRLAVRTPDISAALVAALNGLRRIHVA</sequence>
<dbReference type="PROSITE" id="PS00105">
    <property type="entry name" value="AA_TRANSFER_CLASS_1"/>
    <property type="match status" value="1"/>
</dbReference>
<dbReference type="NCBIfam" id="NF005915">
    <property type="entry name" value="PRK07908.1"/>
    <property type="match status" value="1"/>
</dbReference>
<dbReference type="PANTHER" id="PTHR43873">
    <property type="entry name" value="COBYRINATE A,C-DIAMIDE SYNTHASE"/>
    <property type="match status" value="1"/>
</dbReference>
<keyword evidence="7" id="KW-0169">Cobalamin biosynthesis</keyword>
<feature type="domain" description="CobQ/CobB/MinD/ParA nucleotide binding" evidence="9">
    <location>
        <begin position="2"/>
        <end position="189"/>
    </location>
</feature>
<dbReference type="NCBIfam" id="TIGR00379">
    <property type="entry name" value="cobB"/>
    <property type="match status" value="1"/>
</dbReference>
<dbReference type="CDD" id="cd05388">
    <property type="entry name" value="CobB_N"/>
    <property type="match status" value="1"/>
</dbReference>
<dbReference type="SUPFAM" id="SSF52540">
    <property type="entry name" value="P-loop containing nucleoside triphosphate hydrolases"/>
    <property type="match status" value="1"/>
</dbReference>
<evidence type="ECO:0000256" key="4">
    <source>
        <dbReference type="ARBA" id="ARBA00022840"/>
    </source>
</evidence>
<evidence type="ECO:0000256" key="2">
    <source>
        <dbReference type="ARBA" id="ARBA00022598"/>
    </source>
</evidence>
<dbReference type="Pfam" id="PF07685">
    <property type="entry name" value="GATase_3"/>
    <property type="match status" value="1"/>
</dbReference>
<dbReference type="PATRIC" id="fig|584657.3.peg.985"/>
<keyword evidence="12" id="KW-1185">Reference proteome</keyword>
<evidence type="ECO:0000259" key="9">
    <source>
        <dbReference type="Pfam" id="PF01656"/>
    </source>
</evidence>
<dbReference type="GO" id="GO:0043802">
    <property type="term" value="F:hydrogenobyrinic acid a,c-diamide synthase (glutamine-hydrolysing) activity"/>
    <property type="evidence" value="ECO:0007669"/>
    <property type="project" value="UniProtKB-UniRule"/>
</dbReference>
<dbReference type="InterPro" id="IPR015421">
    <property type="entry name" value="PyrdxlP-dep_Trfase_major"/>
</dbReference>
<feature type="domain" description="Aminotransferase class I/classII large" evidence="8">
    <location>
        <begin position="496"/>
        <end position="805"/>
    </location>
</feature>
<feature type="active site" description="Nucleophile" evidence="7">
    <location>
        <position position="334"/>
    </location>
</feature>
<dbReference type="NCBIfam" id="NF002204">
    <property type="entry name" value="PRK01077.1"/>
    <property type="match status" value="1"/>
</dbReference>
<gene>
    <name evidence="7" type="primary">cobB</name>
    <name evidence="11" type="ORF">N864_12935</name>
</gene>
<dbReference type="PANTHER" id="PTHR43873:SF1">
    <property type="entry name" value="COBYRINATE A,C-DIAMIDE SYNTHASE"/>
    <property type="match status" value="1"/>
</dbReference>
<dbReference type="InterPro" id="IPR002586">
    <property type="entry name" value="CobQ/CobB/MinD/ParA_Nub-bd_dom"/>
</dbReference>
<dbReference type="InterPro" id="IPR011698">
    <property type="entry name" value="GATase_3"/>
</dbReference>
<dbReference type="SUPFAM" id="SSF53383">
    <property type="entry name" value="PLP-dependent transferases"/>
    <property type="match status" value="1"/>
</dbReference>
<dbReference type="SUPFAM" id="SSF52317">
    <property type="entry name" value="Class I glutamine amidotransferase-like"/>
    <property type="match status" value="1"/>
</dbReference>
<comment type="caution">
    <text evidence="11">The sequence shown here is derived from an EMBL/GenBank/DDBJ whole genome shotgun (WGS) entry which is preliminary data.</text>
</comment>
<comment type="function">
    <text evidence="7">Catalyzes the ATP-dependent amidation of the two carboxylate groups at positions a and c of hydrogenobyrinate, using either L-glutamine or ammonia as the nitrogen source.</text>
</comment>
<evidence type="ECO:0000313" key="11">
    <source>
        <dbReference type="EMBL" id="EWT07043.1"/>
    </source>
</evidence>